<feature type="compositionally biased region" description="Basic and acidic residues" evidence="1">
    <location>
        <begin position="250"/>
        <end position="266"/>
    </location>
</feature>
<dbReference type="PANTHER" id="PTHR48125:SF10">
    <property type="entry name" value="OS12G0136300 PROTEIN"/>
    <property type="match status" value="1"/>
</dbReference>
<feature type="compositionally biased region" description="Polar residues" evidence="1">
    <location>
        <begin position="35"/>
        <end position="46"/>
    </location>
</feature>
<feature type="compositionally biased region" description="Basic and acidic residues" evidence="1">
    <location>
        <begin position="125"/>
        <end position="149"/>
    </location>
</feature>
<dbReference type="Proteomes" id="UP000800096">
    <property type="component" value="Unassembled WGS sequence"/>
</dbReference>
<dbReference type="CDD" id="cd09917">
    <property type="entry name" value="F-box_SF"/>
    <property type="match status" value="1"/>
</dbReference>
<feature type="region of interest" description="Disordered" evidence="1">
    <location>
        <begin position="235"/>
        <end position="266"/>
    </location>
</feature>
<evidence type="ECO:0000313" key="3">
    <source>
        <dbReference type="EMBL" id="KAF1914758.1"/>
    </source>
</evidence>
<reference evidence="3" key="1">
    <citation type="journal article" date="2020" name="Stud. Mycol.">
        <title>101 Dothideomycetes genomes: a test case for predicting lifestyles and emergence of pathogens.</title>
        <authorList>
            <person name="Haridas S."/>
            <person name="Albert R."/>
            <person name="Binder M."/>
            <person name="Bloem J."/>
            <person name="Labutti K."/>
            <person name="Salamov A."/>
            <person name="Andreopoulos B."/>
            <person name="Baker S."/>
            <person name="Barry K."/>
            <person name="Bills G."/>
            <person name="Bluhm B."/>
            <person name="Cannon C."/>
            <person name="Castanera R."/>
            <person name="Culley D."/>
            <person name="Daum C."/>
            <person name="Ezra D."/>
            <person name="Gonzalez J."/>
            <person name="Henrissat B."/>
            <person name="Kuo A."/>
            <person name="Liang C."/>
            <person name="Lipzen A."/>
            <person name="Lutzoni F."/>
            <person name="Magnuson J."/>
            <person name="Mondo S."/>
            <person name="Nolan M."/>
            <person name="Ohm R."/>
            <person name="Pangilinan J."/>
            <person name="Park H.-J."/>
            <person name="Ramirez L."/>
            <person name="Alfaro M."/>
            <person name="Sun H."/>
            <person name="Tritt A."/>
            <person name="Yoshinaga Y."/>
            <person name="Zwiers L.-H."/>
            <person name="Turgeon B."/>
            <person name="Goodwin S."/>
            <person name="Spatafora J."/>
            <person name="Crous P."/>
            <person name="Grigoriev I."/>
        </authorList>
    </citation>
    <scope>NUCLEOTIDE SEQUENCE</scope>
    <source>
        <strain evidence="3">HMLAC05119</strain>
    </source>
</reference>
<dbReference type="OrthoDB" id="4194555at2759"/>
<dbReference type="InterPro" id="IPR036047">
    <property type="entry name" value="F-box-like_dom_sf"/>
</dbReference>
<proteinExistence type="predicted"/>
<feature type="compositionally biased region" description="Basic residues" evidence="1">
    <location>
        <begin position="235"/>
        <end position="244"/>
    </location>
</feature>
<feature type="compositionally biased region" description="Pro residues" evidence="1">
    <location>
        <begin position="83"/>
        <end position="93"/>
    </location>
</feature>
<dbReference type="PANTHER" id="PTHR48125">
    <property type="entry name" value="LP07818P1"/>
    <property type="match status" value="1"/>
</dbReference>
<organism evidence="3 4">
    <name type="scientific">Ampelomyces quisqualis</name>
    <name type="common">Powdery mildew agent</name>
    <dbReference type="NCBI Taxonomy" id="50730"/>
    <lineage>
        <taxon>Eukaryota</taxon>
        <taxon>Fungi</taxon>
        <taxon>Dikarya</taxon>
        <taxon>Ascomycota</taxon>
        <taxon>Pezizomycotina</taxon>
        <taxon>Dothideomycetes</taxon>
        <taxon>Pleosporomycetidae</taxon>
        <taxon>Pleosporales</taxon>
        <taxon>Pleosporineae</taxon>
        <taxon>Phaeosphaeriaceae</taxon>
        <taxon>Ampelomyces</taxon>
    </lineage>
</organism>
<feature type="region of interest" description="Disordered" evidence="1">
    <location>
        <begin position="991"/>
        <end position="1012"/>
    </location>
</feature>
<name>A0A6A5QIU9_AMPQU</name>
<gene>
    <name evidence="3" type="ORF">BDU57DRAFT_519929</name>
</gene>
<feature type="region of interest" description="Disordered" evidence="1">
    <location>
        <begin position="1144"/>
        <end position="1167"/>
    </location>
</feature>
<feature type="compositionally biased region" description="Basic residues" evidence="1">
    <location>
        <begin position="47"/>
        <end position="56"/>
    </location>
</feature>
<evidence type="ECO:0000313" key="4">
    <source>
        <dbReference type="Proteomes" id="UP000800096"/>
    </source>
</evidence>
<feature type="compositionally biased region" description="Basic residues" evidence="1">
    <location>
        <begin position="18"/>
        <end position="27"/>
    </location>
</feature>
<dbReference type="SUPFAM" id="SSF81383">
    <property type="entry name" value="F-box domain"/>
    <property type="match status" value="1"/>
</dbReference>
<dbReference type="InterPro" id="IPR001810">
    <property type="entry name" value="F-box_dom"/>
</dbReference>
<sequence length="1167" mass="128464">MADANTAPEDASGWTQVVRRRARRSGRPHAPPGDASSSEPSATSRHPQNHARRGHARGGAPPRPLCTSRQLAPPGPVLGATPLRPPPPPPPPVSAASDSAEDSVAEHAPAWRPPPPRGLVRQPRHVRDTWDPQGEDRLDPEASDFRDTGGRSLMDELVDDGDRPSSSKRSRENFETGNLDSADVLSALRARGASTVLLYRNAVPDPEANDIWPEYRSRAKLPAVYSSINPHLRLSRASKSKRRQPMVAGKKADKSRESDRISKKPIDTAGRPTWKLPVELVELVASYLDRDDIKALRMVSRELNYFISQVIFRTVVVPFNTEIYGMLVQGREPDTKGKTIAKSNGPGFFWKNTNGDEVYNGHGLDVFKGFGQHILQYGMSFEVTEESLAQPPVKCLTESKKSFWGTYDWPYEEYRRFDAVAGLETAADETPRMTLAFSELSRVKELALSIDSGLGWLNGPDRSIRARILQQPTAVFGTKKQLPDRRAQAQQQLWHHIEARHQANDEDVKLAALYRLSPARSFPELEHVRMLAEEQPPMPYIDSQLVHEAVPHEARDTSIPNSFDNPEVLDDFLLPPVSSDSGILFTSVFPPNDAAQIRSPVVPASLTKAQMEWLLETEWAQHAFLSSYMLSIIDNPTTFSSIHTLNIARLSDRYLTTLDRVDFWDALPSLKNLTLMVVPGWRTVRKDAAGYVHTPSVNPAACVTPFCDLLINRVTQHPGIQNLTFGWADGGEHAEGLHARNKLLLPAPLIPLGMRAHGSAVFSADMLQTWDPERLRVALLKFPHVEQLTLKNCWLTPMAVLELVKAHDALKLKNLVFDSVSLTAVLKPSRDAQAAAAGAVPPPNIAQGGGLHFINPNPGAQGAAQAQPNPQPLPNNTQLLNWLSQSLQTLWQHVNQMQQTQGNAGGAAQQTALTDLATRVQQVTQLLHALLQAETTLRQQGQNQQQAQGQQNVPTQQHLLQHQQNINLIAQDVTALDNEVTLMQQQIAAAAPTPQTTASTTPTTQTVLHAPPRNGSWTSIIDKISPGTNLADFGSTHSKSDPERHTVLQSIEFKSCGYAKLPGVNYDQTPIDHSSRVAATPACAPLLLKRYNALSSAMLPTNFPHLGEIVQSLDDGELAMLEAGWNFTTGWSKDMDPQKVEFDGKFPGGTGRFSGRVCKSDKVSRES</sequence>
<feature type="region of interest" description="Disordered" evidence="1">
    <location>
        <begin position="1"/>
        <end position="175"/>
    </location>
</feature>
<dbReference type="AlphaFoldDB" id="A0A6A5QIU9"/>
<feature type="compositionally biased region" description="Low complexity" evidence="1">
    <location>
        <begin position="991"/>
        <end position="1006"/>
    </location>
</feature>
<protein>
    <recommendedName>
        <fullName evidence="2">F-box domain-containing protein</fullName>
    </recommendedName>
</protein>
<dbReference type="PROSITE" id="PS50181">
    <property type="entry name" value="FBOX"/>
    <property type="match status" value="1"/>
</dbReference>
<feature type="compositionally biased region" description="Basic and acidic residues" evidence="1">
    <location>
        <begin position="1158"/>
        <end position="1167"/>
    </location>
</feature>
<evidence type="ECO:0000259" key="2">
    <source>
        <dbReference type="PROSITE" id="PS50181"/>
    </source>
</evidence>
<evidence type="ECO:0000256" key="1">
    <source>
        <dbReference type="SAM" id="MobiDB-lite"/>
    </source>
</evidence>
<keyword evidence="4" id="KW-1185">Reference proteome</keyword>
<dbReference type="EMBL" id="ML979137">
    <property type="protein sequence ID" value="KAF1914758.1"/>
    <property type="molecule type" value="Genomic_DNA"/>
</dbReference>
<feature type="compositionally biased region" description="Basic and acidic residues" evidence="1">
    <location>
        <begin position="160"/>
        <end position="174"/>
    </location>
</feature>
<accession>A0A6A5QIU9</accession>
<feature type="domain" description="F-box" evidence="2">
    <location>
        <begin position="270"/>
        <end position="315"/>
    </location>
</feature>